<organism evidence="3 4">
    <name type="scientific">Candidatus Pantoea deserta</name>
    <dbReference type="NCBI Taxonomy" id="1869313"/>
    <lineage>
        <taxon>Bacteria</taxon>
        <taxon>Pseudomonadati</taxon>
        <taxon>Pseudomonadota</taxon>
        <taxon>Gammaproteobacteria</taxon>
        <taxon>Enterobacterales</taxon>
        <taxon>Erwiniaceae</taxon>
        <taxon>Pantoea</taxon>
    </lineage>
</organism>
<reference evidence="3 4" key="1">
    <citation type="submission" date="2018-11" db="EMBL/GenBank/DDBJ databases">
        <title>Whole genome sequencing of Pantoea sp. RIT388.</title>
        <authorList>
            <person name="Gan H.M."/>
            <person name="Hudson A.O."/>
        </authorList>
    </citation>
    <scope>NUCLEOTIDE SEQUENCE [LARGE SCALE GENOMIC DNA]</scope>
    <source>
        <strain evidence="3 4">RIT388</strain>
    </source>
</reference>
<dbReference type="GO" id="GO:0009103">
    <property type="term" value="P:lipopolysaccharide biosynthetic process"/>
    <property type="evidence" value="ECO:0007669"/>
    <property type="project" value="TreeGrafter"/>
</dbReference>
<evidence type="ECO:0000313" key="4">
    <source>
        <dbReference type="Proteomes" id="UP000281332"/>
    </source>
</evidence>
<keyword evidence="4" id="KW-1185">Reference proteome</keyword>
<dbReference type="Proteomes" id="UP000281332">
    <property type="component" value="Unassembled WGS sequence"/>
</dbReference>
<dbReference type="OrthoDB" id="9801609at2"/>
<dbReference type="GO" id="GO:0016757">
    <property type="term" value="F:glycosyltransferase activity"/>
    <property type="evidence" value="ECO:0007669"/>
    <property type="project" value="InterPro"/>
</dbReference>
<dbReference type="InterPro" id="IPR001296">
    <property type="entry name" value="Glyco_trans_1"/>
</dbReference>
<evidence type="ECO:0000313" key="3">
    <source>
        <dbReference type="EMBL" id="RPE01218.1"/>
    </source>
</evidence>
<proteinExistence type="predicted"/>
<dbReference type="Pfam" id="PF00534">
    <property type="entry name" value="Glycos_transf_1"/>
    <property type="match status" value="1"/>
</dbReference>
<evidence type="ECO:0000256" key="1">
    <source>
        <dbReference type="ARBA" id="ARBA00022679"/>
    </source>
</evidence>
<evidence type="ECO:0000259" key="2">
    <source>
        <dbReference type="Pfam" id="PF00534"/>
    </source>
</evidence>
<dbReference type="SUPFAM" id="SSF53756">
    <property type="entry name" value="UDP-Glycosyltransferase/glycogen phosphorylase"/>
    <property type="match status" value="1"/>
</dbReference>
<gene>
    <name evidence="3" type="ORF">BBB56_10115</name>
</gene>
<accession>A0A3N4P205</accession>
<name>A0A3N4P205_9GAMM</name>
<dbReference type="CDD" id="cd03801">
    <property type="entry name" value="GT4_PimA-like"/>
    <property type="match status" value="1"/>
</dbReference>
<dbReference type="RefSeq" id="WP_123800827.1">
    <property type="nucleotide sequence ID" value="NZ_RMVG01000006.1"/>
</dbReference>
<comment type="caution">
    <text evidence="3">The sequence shown here is derived from an EMBL/GenBank/DDBJ whole genome shotgun (WGS) entry which is preliminary data.</text>
</comment>
<dbReference type="EMBL" id="RMVG01000006">
    <property type="protein sequence ID" value="RPE01218.1"/>
    <property type="molecule type" value="Genomic_DNA"/>
</dbReference>
<dbReference type="PANTHER" id="PTHR46401:SF2">
    <property type="entry name" value="GLYCOSYLTRANSFERASE WBBK-RELATED"/>
    <property type="match status" value="1"/>
</dbReference>
<sequence length="385" mass="43642">MKIIVSGQSYPEKRNILVNEQHTYVDFKYKNVWLYLNKIRQKAVKANKSFIFQPVSFLMPGNVEIIHLFNEVARTSKRWVSTFETELPRVLPVPGVPKLANPELKKQLRLVAAPQCVAIIAISEATRQIQLKLLSAFPEEASAITPKLHKLHPPQPVLYEGQRSAQERKLIFTFAGNEFYRKGGAEVVLAFTELVNEGKVSAETVQVNLIGNLKRRYNFAHGRYQDEEAFYQKIEQLLNASAVFNHAESQPNNALIDLFKRSHAGLLPTWQDTYGFSVLEMQACGCPVISTNVRALPEINPPEAGWIIPCPLSDMFELTINSANDKEAIRQLIVSHLKTCILAILADRETLMLRSQGALKRIRDVHDPARFREKLNDIYALSAVR</sequence>
<feature type="domain" description="Glycosyl transferase family 1" evidence="2">
    <location>
        <begin position="165"/>
        <end position="327"/>
    </location>
</feature>
<protein>
    <submittedName>
        <fullName evidence="3">Glycosyltransferase</fullName>
    </submittedName>
</protein>
<dbReference type="AlphaFoldDB" id="A0A3N4P205"/>
<dbReference type="Gene3D" id="3.40.50.2000">
    <property type="entry name" value="Glycogen Phosphorylase B"/>
    <property type="match status" value="1"/>
</dbReference>
<dbReference type="PANTHER" id="PTHR46401">
    <property type="entry name" value="GLYCOSYLTRANSFERASE WBBK-RELATED"/>
    <property type="match status" value="1"/>
</dbReference>
<keyword evidence="1 3" id="KW-0808">Transferase</keyword>